<dbReference type="AlphaFoldDB" id="A0A8S1D5W4"/>
<evidence type="ECO:0000256" key="3">
    <source>
        <dbReference type="ARBA" id="ARBA00012180"/>
    </source>
</evidence>
<keyword evidence="4" id="KW-0540">Nuclease</keyword>
<dbReference type="InterPro" id="IPR036397">
    <property type="entry name" value="RNaseH_sf"/>
</dbReference>
<dbReference type="GO" id="GO:0043137">
    <property type="term" value="P:DNA replication, removal of RNA primer"/>
    <property type="evidence" value="ECO:0007669"/>
    <property type="project" value="TreeGrafter"/>
</dbReference>
<name>A0A8S1D5W4_9INSE</name>
<dbReference type="GO" id="GO:0003676">
    <property type="term" value="F:nucleic acid binding"/>
    <property type="evidence" value="ECO:0007669"/>
    <property type="project" value="InterPro"/>
</dbReference>
<evidence type="ECO:0000259" key="8">
    <source>
        <dbReference type="PROSITE" id="PS50879"/>
    </source>
</evidence>
<dbReference type="InterPro" id="IPR012337">
    <property type="entry name" value="RNaseH-like_sf"/>
</dbReference>
<keyword evidence="7" id="KW-0378">Hydrolase</keyword>
<keyword evidence="5" id="KW-0479">Metal-binding</keyword>
<dbReference type="CDD" id="cd09280">
    <property type="entry name" value="RNase_HI_eukaryote_like"/>
    <property type="match status" value="1"/>
</dbReference>
<sequence>MNFSLLELKHTKHHSILKQQQADCSLALIVRSALTRSLFSVQTFCPDVSSTAALTQAAFRIQILNESSTELIQKMAYRKGSASGSSGYEYDSEGRTIVYTDGSCLNNGRAGAKAGVGAYFGPDSKHNISEPLRGNARPTNINAELQAATRACEQAKQANMPGIRIRSDSEFMIKGVNEWMPKWEKNDWTTSANKPVENKSQFQELKNAMSGMDVKFEHVPAHSNIHGNEMSDRLAKAGAEKYN</sequence>
<dbReference type="FunFam" id="3.30.420.10:FF:000115">
    <property type="entry name" value="Ribonuclease H"/>
    <property type="match status" value="1"/>
</dbReference>
<dbReference type="PROSITE" id="PS50879">
    <property type="entry name" value="RNASE_H_1"/>
    <property type="match status" value="1"/>
</dbReference>
<reference evidence="9 10" key="1">
    <citation type="submission" date="2020-04" db="EMBL/GenBank/DDBJ databases">
        <authorList>
            <person name="Alioto T."/>
            <person name="Alioto T."/>
            <person name="Gomez Garrido J."/>
        </authorList>
    </citation>
    <scope>NUCLEOTIDE SEQUENCE [LARGE SCALE GENOMIC DNA]</scope>
</reference>
<evidence type="ECO:0000256" key="2">
    <source>
        <dbReference type="ARBA" id="ARBA00005300"/>
    </source>
</evidence>
<proteinExistence type="inferred from homology"/>
<dbReference type="Gene3D" id="3.30.420.10">
    <property type="entry name" value="Ribonuclease H-like superfamily/Ribonuclease H"/>
    <property type="match status" value="1"/>
</dbReference>
<dbReference type="GO" id="GO:0004523">
    <property type="term" value="F:RNA-DNA hybrid ribonuclease activity"/>
    <property type="evidence" value="ECO:0007669"/>
    <property type="project" value="UniProtKB-EC"/>
</dbReference>
<keyword evidence="10" id="KW-1185">Reference proteome</keyword>
<evidence type="ECO:0000313" key="9">
    <source>
        <dbReference type="EMBL" id="CAB3373257.1"/>
    </source>
</evidence>
<dbReference type="Proteomes" id="UP000494165">
    <property type="component" value="Unassembled WGS sequence"/>
</dbReference>
<accession>A0A8S1D5W4</accession>
<evidence type="ECO:0000256" key="1">
    <source>
        <dbReference type="ARBA" id="ARBA00000077"/>
    </source>
</evidence>
<dbReference type="InterPro" id="IPR002156">
    <property type="entry name" value="RNaseH_domain"/>
</dbReference>
<comment type="catalytic activity">
    <reaction evidence="1">
        <text>Endonucleolytic cleavage to 5'-phosphomonoester.</text>
        <dbReference type="EC" id="3.1.26.4"/>
    </reaction>
</comment>
<evidence type="ECO:0000313" key="10">
    <source>
        <dbReference type="Proteomes" id="UP000494165"/>
    </source>
</evidence>
<organism evidence="9 10">
    <name type="scientific">Cloeon dipterum</name>
    <dbReference type="NCBI Taxonomy" id="197152"/>
    <lineage>
        <taxon>Eukaryota</taxon>
        <taxon>Metazoa</taxon>
        <taxon>Ecdysozoa</taxon>
        <taxon>Arthropoda</taxon>
        <taxon>Hexapoda</taxon>
        <taxon>Insecta</taxon>
        <taxon>Pterygota</taxon>
        <taxon>Palaeoptera</taxon>
        <taxon>Ephemeroptera</taxon>
        <taxon>Pisciforma</taxon>
        <taxon>Baetidae</taxon>
        <taxon>Cloeon</taxon>
    </lineage>
</organism>
<comment type="similarity">
    <text evidence="2">Belongs to the RNase H family.</text>
</comment>
<dbReference type="InterPro" id="IPR050092">
    <property type="entry name" value="RNase_H"/>
</dbReference>
<evidence type="ECO:0000256" key="6">
    <source>
        <dbReference type="ARBA" id="ARBA00022759"/>
    </source>
</evidence>
<dbReference type="OrthoDB" id="407198at2759"/>
<dbReference type="EMBL" id="CADEPI010000083">
    <property type="protein sequence ID" value="CAB3373257.1"/>
    <property type="molecule type" value="Genomic_DNA"/>
</dbReference>
<dbReference type="SUPFAM" id="SSF53098">
    <property type="entry name" value="Ribonuclease H-like"/>
    <property type="match status" value="1"/>
</dbReference>
<evidence type="ECO:0000256" key="4">
    <source>
        <dbReference type="ARBA" id="ARBA00022722"/>
    </source>
</evidence>
<keyword evidence="6" id="KW-0255">Endonuclease</keyword>
<dbReference type="EC" id="3.1.26.4" evidence="3"/>
<dbReference type="PANTHER" id="PTHR10642:SF26">
    <property type="entry name" value="RIBONUCLEASE H1"/>
    <property type="match status" value="1"/>
</dbReference>
<gene>
    <name evidence="9" type="ORF">CLODIP_2_CD03659</name>
</gene>
<dbReference type="GO" id="GO:0046872">
    <property type="term" value="F:metal ion binding"/>
    <property type="evidence" value="ECO:0007669"/>
    <property type="project" value="UniProtKB-KW"/>
</dbReference>
<feature type="domain" description="RNase H type-1" evidence="8">
    <location>
        <begin position="92"/>
        <end position="240"/>
    </location>
</feature>
<comment type="caution">
    <text evidence="9">The sequence shown here is derived from an EMBL/GenBank/DDBJ whole genome shotgun (WGS) entry which is preliminary data.</text>
</comment>
<dbReference type="PANTHER" id="PTHR10642">
    <property type="entry name" value="RIBONUCLEASE H1"/>
    <property type="match status" value="1"/>
</dbReference>
<evidence type="ECO:0000256" key="7">
    <source>
        <dbReference type="ARBA" id="ARBA00022801"/>
    </source>
</evidence>
<dbReference type="Pfam" id="PF00075">
    <property type="entry name" value="RNase_H"/>
    <property type="match status" value="1"/>
</dbReference>
<evidence type="ECO:0000256" key="5">
    <source>
        <dbReference type="ARBA" id="ARBA00022723"/>
    </source>
</evidence>
<protein>
    <recommendedName>
        <fullName evidence="3">ribonuclease H</fullName>
        <ecNumber evidence="3">3.1.26.4</ecNumber>
    </recommendedName>
</protein>